<name>A0A9P0KFA1_ACAOB</name>
<sequence length="129" mass="14879">MDNYSYWNYWKRPLKLHELMAEIENIDDDELIRDTIAVLPPVNANEYNTDEDSGDENEVDINNLPGSQLMAEVEVVFENKGSNQTTVESDFDSDDDLPLSTFLTKKRPKLSKPNYSWKKVTSTKIFQNG</sequence>
<evidence type="ECO:0000313" key="2">
    <source>
        <dbReference type="Proteomes" id="UP001152888"/>
    </source>
</evidence>
<evidence type="ECO:0000313" key="1">
    <source>
        <dbReference type="EMBL" id="CAH1972734.1"/>
    </source>
</evidence>
<dbReference type="PANTHER" id="PTHR47055:SF3">
    <property type="entry name" value="PHORBOL-ESTER_DAG-TYPE DOMAIN-CONTAINING PROTEIN"/>
    <property type="match status" value="1"/>
</dbReference>
<proteinExistence type="predicted"/>
<keyword evidence="2" id="KW-1185">Reference proteome</keyword>
<dbReference type="InterPro" id="IPR052638">
    <property type="entry name" value="PiggyBac_TE-derived"/>
</dbReference>
<dbReference type="EMBL" id="CAKOFQ010006801">
    <property type="protein sequence ID" value="CAH1972734.1"/>
    <property type="molecule type" value="Genomic_DNA"/>
</dbReference>
<dbReference type="OrthoDB" id="6762366at2759"/>
<comment type="caution">
    <text evidence="1">The sequence shown here is derived from an EMBL/GenBank/DDBJ whole genome shotgun (WGS) entry which is preliminary data.</text>
</comment>
<dbReference type="PANTHER" id="PTHR47055">
    <property type="entry name" value="DDE_TNP_1_7 DOMAIN-CONTAINING PROTEIN"/>
    <property type="match status" value="1"/>
</dbReference>
<organism evidence="1 2">
    <name type="scientific">Acanthoscelides obtectus</name>
    <name type="common">Bean weevil</name>
    <name type="synonym">Bruchus obtectus</name>
    <dbReference type="NCBI Taxonomy" id="200917"/>
    <lineage>
        <taxon>Eukaryota</taxon>
        <taxon>Metazoa</taxon>
        <taxon>Ecdysozoa</taxon>
        <taxon>Arthropoda</taxon>
        <taxon>Hexapoda</taxon>
        <taxon>Insecta</taxon>
        <taxon>Pterygota</taxon>
        <taxon>Neoptera</taxon>
        <taxon>Endopterygota</taxon>
        <taxon>Coleoptera</taxon>
        <taxon>Polyphaga</taxon>
        <taxon>Cucujiformia</taxon>
        <taxon>Chrysomeloidea</taxon>
        <taxon>Chrysomelidae</taxon>
        <taxon>Bruchinae</taxon>
        <taxon>Bruchini</taxon>
        <taxon>Acanthoscelides</taxon>
    </lineage>
</organism>
<dbReference type="GO" id="GO:0043565">
    <property type="term" value="F:sequence-specific DNA binding"/>
    <property type="evidence" value="ECO:0007669"/>
    <property type="project" value="TreeGrafter"/>
</dbReference>
<gene>
    <name evidence="1" type="ORF">ACAOBT_LOCUS10165</name>
</gene>
<dbReference type="AlphaFoldDB" id="A0A9P0KFA1"/>
<protein>
    <submittedName>
        <fullName evidence="1">Uncharacterized protein</fullName>
    </submittedName>
</protein>
<accession>A0A9P0KFA1</accession>
<reference evidence="1" key="1">
    <citation type="submission" date="2022-03" db="EMBL/GenBank/DDBJ databases">
        <authorList>
            <person name="Sayadi A."/>
        </authorList>
    </citation>
    <scope>NUCLEOTIDE SEQUENCE</scope>
</reference>
<dbReference type="Proteomes" id="UP001152888">
    <property type="component" value="Unassembled WGS sequence"/>
</dbReference>